<proteinExistence type="predicted"/>
<feature type="transmembrane region" description="Helical" evidence="1">
    <location>
        <begin position="136"/>
        <end position="154"/>
    </location>
</feature>
<keyword evidence="1" id="KW-0812">Transmembrane</keyword>
<dbReference type="EMBL" id="JAUTDP010000009">
    <property type="protein sequence ID" value="KAK3396517.1"/>
    <property type="molecule type" value="Genomic_DNA"/>
</dbReference>
<keyword evidence="1" id="KW-1133">Transmembrane helix</keyword>
<name>A0AAE0UA68_SORBR</name>
<keyword evidence="1" id="KW-0472">Membrane</keyword>
<keyword evidence="3" id="KW-1185">Reference proteome</keyword>
<reference evidence="2" key="2">
    <citation type="submission" date="2023-07" db="EMBL/GenBank/DDBJ databases">
        <authorList>
            <consortium name="Lawrence Berkeley National Laboratory"/>
            <person name="Haridas S."/>
            <person name="Hensen N."/>
            <person name="Bonometti L."/>
            <person name="Westerberg I."/>
            <person name="Brannstrom I.O."/>
            <person name="Guillou S."/>
            <person name="Cros-Aarteil S."/>
            <person name="Calhoun S."/>
            <person name="Kuo A."/>
            <person name="Mondo S."/>
            <person name="Pangilinan J."/>
            <person name="Riley R."/>
            <person name="LaButti K."/>
            <person name="Andreopoulos B."/>
            <person name="Lipzen A."/>
            <person name="Chen C."/>
            <person name="Yanf M."/>
            <person name="Daum C."/>
            <person name="Ng V."/>
            <person name="Clum A."/>
            <person name="Steindorff A."/>
            <person name="Ohm R."/>
            <person name="Martin F."/>
            <person name="Silar P."/>
            <person name="Natvig D."/>
            <person name="Lalanne C."/>
            <person name="Gautier V."/>
            <person name="Ament-velasquez S.L."/>
            <person name="Kruys A."/>
            <person name="Hutchinson M.I."/>
            <person name="Powell A.J."/>
            <person name="Barry K."/>
            <person name="Miller A.N."/>
            <person name="Grigoriev I.V."/>
            <person name="Debuchy R."/>
            <person name="Gladieux P."/>
            <person name="Thoren M.H."/>
            <person name="Johannesson H."/>
        </authorList>
    </citation>
    <scope>NUCLEOTIDE SEQUENCE</scope>
    <source>
        <strain evidence="2">FGSC 1904</strain>
    </source>
</reference>
<protein>
    <submittedName>
        <fullName evidence="2">Uncharacterized protein</fullName>
    </submittedName>
</protein>
<organism evidence="2 3">
    <name type="scientific">Sordaria brevicollis</name>
    <dbReference type="NCBI Taxonomy" id="83679"/>
    <lineage>
        <taxon>Eukaryota</taxon>
        <taxon>Fungi</taxon>
        <taxon>Dikarya</taxon>
        <taxon>Ascomycota</taxon>
        <taxon>Pezizomycotina</taxon>
        <taxon>Sordariomycetes</taxon>
        <taxon>Sordariomycetidae</taxon>
        <taxon>Sordariales</taxon>
        <taxon>Sordariaceae</taxon>
        <taxon>Sordaria</taxon>
    </lineage>
</organism>
<dbReference type="AlphaFoldDB" id="A0AAE0UA68"/>
<sequence length="158" mass="17589">MTTTAQNRCNTHTIGNTVPKRPVPATSWTDFAVLFTAQRNGKGAGWLKSHTTVYGGLGSHDAWHVVGYTLTRGYVRRSALRSARLLQFRFGIYVPSAGYSHCSPTTSLFWIPLSLIELVGQQAGQGRQSKGRRQRAAIFPLLFSLLSFILSFEFSRRP</sequence>
<comment type="caution">
    <text evidence="2">The sequence shown here is derived from an EMBL/GenBank/DDBJ whole genome shotgun (WGS) entry which is preliminary data.</text>
</comment>
<gene>
    <name evidence="2" type="ORF">B0T20DRAFT_273878</name>
</gene>
<evidence type="ECO:0000256" key="1">
    <source>
        <dbReference type="SAM" id="Phobius"/>
    </source>
</evidence>
<reference evidence="2" key="1">
    <citation type="journal article" date="2023" name="Mol. Phylogenet. Evol.">
        <title>Genome-scale phylogeny and comparative genomics of the fungal order Sordariales.</title>
        <authorList>
            <person name="Hensen N."/>
            <person name="Bonometti L."/>
            <person name="Westerberg I."/>
            <person name="Brannstrom I.O."/>
            <person name="Guillou S."/>
            <person name="Cros-Aarteil S."/>
            <person name="Calhoun S."/>
            <person name="Haridas S."/>
            <person name="Kuo A."/>
            <person name="Mondo S."/>
            <person name="Pangilinan J."/>
            <person name="Riley R."/>
            <person name="LaButti K."/>
            <person name="Andreopoulos B."/>
            <person name="Lipzen A."/>
            <person name="Chen C."/>
            <person name="Yan M."/>
            <person name="Daum C."/>
            <person name="Ng V."/>
            <person name="Clum A."/>
            <person name="Steindorff A."/>
            <person name="Ohm R.A."/>
            <person name="Martin F."/>
            <person name="Silar P."/>
            <person name="Natvig D.O."/>
            <person name="Lalanne C."/>
            <person name="Gautier V."/>
            <person name="Ament-Velasquez S.L."/>
            <person name="Kruys A."/>
            <person name="Hutchinson M.I."/>
            <person name="Powell A.J."/>
            <person name="Barry K."/>
            <person name="Miller A.N."/>
            <person name="Grigoriev I.V."/>
            <person name="Debuchy R."/>
            <person name="Gladieux P."/>
            <person name="Hiltunen Thoren M."/>
            <person name="Johannesson H."/>
        </authorList>
    </citation>
    <scope>NUCLEOTIDE SEQUENCE</scope>
    <source>
        <strain evidence="2">FGSC 1904</strain>
    </source>
</reference>
<accession>A0AAE0UA68</accession>
<evidence type="ECO:0000313" key="2">
    <source>
        <dbReference type="EMBL" id="KAK3396517.1"/>
    </source>
</evidence>
<evidence type="ECO:0000313" key="3">
    <source>
        <dbReference type="Proteomes" id="UP001281003"/>
    </source>
</evidence>
<dbReference type="Proteomes" id="UP001281003">
    <property type="component" value="Unassembled WGS sequence"/>
</dbReference>